<dbReference type="InterPro" id="IPR011994">
    <property type="entry name" value="Cytidylate_kinase_dom"/>
</dbReference>
<dbReference type="OrthoDB" id="9807434at2"/>
<evidence type="ECO:0000256" key="8">
    <source>
        <dbReference type="HAMAP-Rule" id="MF_00238"/>
    </source>
</evidence>
<proteinExistence type="inferred from homology"/>
<evidence type="ECO:0000259" key="9">
    <source>
        <dbReference type="Pfam" id="PF02224"/>
    </source>
</evidence>
<feature type="domain" description="Cytidylate kinase" evidence="9">
    <location>
        <begin position="6"/>
        <end position="217"/>
    </location>
</feature>
<comment type="catalytic activity">
    <reaction evidence="6 8">
        <text>dCMP + ATP = dCDP + ADP</text>
        <dbReference type="Rhea" id="RHEA:25094"/>
        <dbReference type="ChEBI" id="CHEBI:30616"/>
        <dbReference type="ChEBI" id="CHEBI:57566"/>
        <dbReference type="ChEBI" id="CHEBI:58593"/>
        <dbReference type="ChEBI" id="CHEBI:456216"/>
        <dbReference type="EC" id="2.7.4.25"/>
    </reaction>
</comment>
<dbReference type="GO" id="GO:0036430">
    <property type="term" value="F:CMP kinase activity"/>
    <property type="evidence" value="ECO:0007669"/>
    <property type="project" value="RHEA"/>
</dbReference>
<keyword evidence="4 8" id="KW-0418">Kinase</keyword>
<dbReference type="InterPro" id="IPR027417">
    <property type="entry name" value="P-loop_NTPase"/>
</dbReference>
<organism evidence="10 11">
    <name type="scientific">Pseudodesulfovibrio profundus</name>
    <dbReference type="NCBI Taxonomy" id="57320"/>
    <lineage>
        <taxon>Bacteria</taxon>
        <taxon>Pseudomonadati</taxon>
        <taxon>Thermodesulfobacteriota</taxon>
        <taxon>Desulfovibrionia</taxon>
        <taxon>Desulfovibrionales</taxon>
        <taxon>Desulfovibrionaceae</taxon>
    </lineage>
</organism>
<keyword evidence="8" id="KW-0963">Cytoplasm</keyword>
<protein>
    <recommendedName>
        <fullName evidence="8">Cytidylate kinase</fullName>
        <shortName evidence="8">CK</shortName>
        <ecNumber evidence="8">2.7.4.25</ecNumber>
    </recommendedName>
    <alternativeName>
        <fullName evidence="8">Cytidine monophosphate kinase</fullName>
        <shortName evidence="8">CMP kinase</shortName>
    </alternativeName>
</protein>
<keyword evidence="5 8" id="KW-0067">ATP-binding</keyword>
<dbReference type="EC" id="2.7.4.25" evidence="8"/>
<dbReference type="Pfam" id="PF02224">
    <property type="entry name" value="Cytidylate_kin"/>
    <property type="match status" value="1"/>
</dbReference>
<dbReference type="NCBIfam" id="TIGR00017">
    <property type="entry name" value="cmk"/>
    <property type="match status" value="1"/>
</dbReference>
<dbReference type="KEGG" id="pprf:DPRO_1633"/>
<evidence type="ECO:0000256" key="1">
    <source>
        <dbReference type="ARBA" id="ARBA00009427"/>
    </source>
</evidence>
<dbReference type="RefSeq" id="WP_097011571.1">
    <property type="nucleotide sequence ID" value="NZ_LT907975.1"/>
</dbReference>
<evidence type="ECO:0000256" key="3">
    <source>
        <dbReference type="ARBA" id="ARBA00022741"/>
    </source>
</evidence>
<comment type="subcellular location">
    <subcellularLocation>
        <location evidence="8">Cytoplasm</location>
    </subcellularLocation>
</comment>
<dbReference type="GO" id="GO:0005737">
    <property type="term" value="C:cytoplasm"/>
    <property type="evidence" value="ECO:0007669"/>
    <property type="project" value="UniProtKB-SubCell"/>
</dbReference>
<evidence type="ECO:0000256" key="5">
    <source>
        <dbReference type="ARBA" id="ARBA00022840"/>
    </source>
</evidence>
<evidence type="ECO:0000256" key="6">
    <source>
        <dbReference type="ARBA" id="ARBA00047615"/>
    </source>
</evidence>
<reference evidence="11" key="1">
    <citation type="submission" date="2017-09" db="EMBL/GenBank/DDBJ databases">
        <authorList>
            <person name="Regsiter A."/>
            <person name="William W."/>
        </authorList>
    </citation>
    <scope>NUCLEOTIDE SEQUENCE [LARGE SCALE GENOMIC DNA]</scope>
    <source>
        <strain evidence="11">500-1</strain>
    </source>
</reference>
<comment type="similarity">
    <text evidence="1 8">Belongs to the cytidylate kinase family. Type 1 subfamily.</text>
</comment>
<sequence>MAKRIVTIDGPAGVGKSTMAKQLARELAIPYLDTGAMFRAIAWKLGEGSWEWDEARLDEALASFDFSLSGVGEDSVLALNGVPIGAEIRTEEVGMWASNVATLPVIRSFLKTAQQSLGERFSLVAEGRDMGTVIFPDATHKFFLDATVEERARRRYRQLQEMGKDADLELLKEQIAKRDDQDRNRAVAPLKAADDAVTIDTTTLTIPDVFQALVDGVQR</sequence>
<dbReference type="Gene3D" id="3.40.50.300">
    <property type="entry name" value="P-loop containing nucleotide triphosphate hydrolases"/>
    <property type="match status" value="1"/>
</dbReference>
<dbReference type="EMBL" id="LT907975">
    <property type="protein sequence ID" value="SOB58532.1"/>
    <property type="molecule type" value="Genomic_DNA"/>
</dbReference>
<dbReference type="GO" id="GO:0006220">
    <property type="term" value="P:pyrimidine nucleotide metabolic process"/>
    <property type="evidence" value="ECO:0007669"/>
    <property type="project" value="UniProtKB-UniRule"/>
</dbReference>
<gene>
    <name evidence="8 10" type="primary">cmk</name>
    <name evidence="10" type="ORF">DPRO_1633</name>
</gene>
<keyword evidence="11" id="KW-1185">Reference proteome</keyword>
<name>A0A2C8F912_9BACT</name>
<evidence type="ECO:0000256" key="7">
    <source>
        <dbReference type="ARBA" id="ARBA00048478"/>
    </source>
</evidence>
<dbReference type="GO" id="GO:0036431">
    <property type="term" value="F:dCMP kinase activity"/>
    <property type="evidence" value="ECO:0007669"/>
    <property type="project" value="InterPro"/>
</dbReference>
<dbReference type="Proteomes" id="UP000219215">
    <property type="component" value="Chromosome DPRO"/>
</dbReference>
<evidence type="ECO:0000256" key="4">
    <source>
        <dbReference type="ARBA" id="ARBA00022777"/>
    </source>
</evidence>
<dbReference type="CDD" id="cd02020">
    <property type="entry name" value="CMPK"/>
    <property type="match status" value="1"/>
</dbReference>
<dbReference type="HAMAP" id="MF_00238">
    <property type="entry name" value="Cytidyl_kinase_type1"/>
    <property type="match status" value="1"/>
</dbReference>
<dbReference type="SUPFAM" id="SSF52540">
    <property type="entry name" value="P-loop containing nucleoside triphosphate hydrolases"/>
    <property type="match status" value="1"/>
</dbReference>
<evidence type="ECO:0000313" key="10">
    <source>
        <dbReference type="EMBL" id="SOB58532.1"/>
    </source>
</evidence>
<evidence type="ECO:0000313" key="11">
    <source>
        <dbReference type="Proteomes" id="UP000219215"/>
    </source>
</evidence>
<dbReference type="AlphaFoldDB" id="A0A2C8F912"/>
<evidence type="ECO:0000256" key="2">
    <source>
        <dbReference type="ARBA" id="ARBA00022679"/>
    </source>
</evidence>
<dbReference type="CDD" id="cd02019">
    <property type="entry name" value="NK"/>
    <property type="match status" value="1"/>
</dbReference>
<keyword evidence="2 8" id="KW-0808">Transferase</keyword>
<accession>A0A2C8F912</accession>
<feature type="binding site" evidence="8">
    <location>
        <begin position="10"/>
        <end position="18"/>
    </location>
    <ligand>
        <name>ATP</name>
        <dbReference type="ChEBI" id="CHEBI:30616"/>
    </ligand>
</feature>
<dbReference type="GO" id="GO:0005524">
    <property type="term" value="F:ATP binding"/>
    <property type="evidence" value="ECO:0007669"/>
    <property type="project" value="UniProtKB-UniRule"/>
</dbReference>
<dbReference type="InterPro" id="IPR003136">
    <property type="entry name" value="Cytidylate_kin"/>
</dbReference>
<keyword evidence="3 8" id="KW-0547">Nucleotide-binding</keyword>
<comment type="catalytic activity">
    <reaction evidence="7 8">
        <text>CMP + ATP = CDP + ADP</text>
        <dbReference type="Rhea" id="RHEA:11600"/>
        <dbReference type="ChEBI" id="CHEBI:30616"/>
        <dbReference type="ChEBI" id="CHEBI:58069"/>
        <dbReference type="ChEBI" id="CHEBI:60377"/>
        <dbReference type="ChEBI" id="CHEBI:456216"/>
        <dbReference type="EC" id="2.7.4.25"/>
    </reaction>
</comment>